<dbReference type="GO" id="GO:0102559">
    <property type="term" value="F:peptide chain release factor N(5)-glutamine methyltransferase activity"/>
    <property type="evidence" value="ECO:0007669"/>
    <property type="project" value="UniProtKB-EC"/>
</dbReference>
<proteinExistence type="predicted"/>
<dbReference type="PANTHER" id="PTHR18895">
    <property type="entry name" value="HEMK METHYLTRANSFERASE"/>
    <property type="match status" value="1"/>
</dbReference>
<evidence type="ECO:0000259" key="6">
    <source>
        <dbReference type="Pfam" id="PF05175"/>
    </source>
</evidence>
<dbReference type="InterPro" id="IPR019874">
    <property type="entry name" value="RF_methyltr_PrmC"/>
</dbReference>
<dbReference type="InterPro" id="IPR004556">
    <property type="entry name" value="HemK-like"/>
</dbReference>
<keyword evidence="4" id="KW-0949">S-adenosyl-L-methionine</keyword>
<evidence type="ECO:0000256" key="3">
    <source>
        <dbReference type="ARBA" id="ARBA00022679"/>
    </source>
</evidence>
<evidence type="ECO:0000313" key="8">
    <source>
        <dbReference type="EMBL" id="PHL00224.1"/>
    </source>
</evidence>
<feature type="domain" description="Methyltransferase small" evidence="6">
    <location>
        <begin position="105"/>
        <end position="188"/>
    </location>
</feature>
<evidence type="ECO:0000256" key="4">
    <source>
        <dbReference type="ARBA" id="ARBA00022691"/>
    </source>
</evidence>
<comment type="catalytic activity">
    <reaction evidence="5">
        <text>L-glutaminyl-[peptide chain release factor] + S-adenosyl-L-methionine = N(5)-methyl-L-glutaminyl-[peptide chain release factor] + S-adenosyl-L-homocysteine + H(+)</text>
        <dbReference type="Rhea" id="RHEA:42896"/>
        <dbReference type="Rhea" id="RHEA-COMP:10271"/>
        <dbReference type="Rhea" id="RHEA-COMP:10272"/>
        <dbReference type="ChEBI" id="CHEBI:15378"/>
        <dbReference type="ChEBI" id="CHEBI:30011"/>
        <dbReference type="ChEBI" id="CHEBI:57856"/>
        <dbReference type="ChEBI" id="CHEBI:59789"/>
        <dbReference type="ChEBI" id="CHEBI:61891"/>
        <dbReference type="EC" id="2.1.1.297"/>
    </reaction>
</comment>
<dbReference type="EC" id="2.1.1.297" evidence="1"/>
<dbReference type="InterPro" id="IPR050320">
    <property type="entry name" value="N5-glutamine_MTase"/>
</dbReference>
<dbReference type="Proteomes" id="UP000226437">
    <property type="component" value="Unassembled WGS sequence"/>
</dbReference>
<dbReference type="Gene3D" id="1.10.8.10">
    <property type="entry name" value="DNA helicase RuvA subunit, C-terminal domain"/>
    <property type="match status" value="1"/>
</dbReference>
<comment type="caution">
    <text evidence="8">The sequence shown here is derived from an EMBL/GenBank/DDBJ whole genome shotgun (WGS) entry which is preliminary data.</text>
</comment>
<organism evidence="8 9">
    <name type="scientific">Neolewinella marina</name>
    <dbReference type="NCBI Taxonomy" id="438751"/>
    <lineage>
        <taxon>Bacteria</taxon>
        <taxon>Pseudomonadati</taxon>
        <taxon>Bacteroidota</taxon>
        <taxon>Saprospiria</taxon>
        <taxon>Saprospirales</taxon>
        <taxon>Lewinellaceae</taxon>
        <taxon>Neolewinella</taxon>
    </lineage>
</organism>
<dbReference type="EMBL" id="PDLO01000001">
    <property type="protein sequence ID" value="PHL00224.1"/>
    <property type="molecule type" value="Genomic_DNA"/>
</dbReference>
<dbReference type="RefSeq" id="WP_099105205.1">
    <property type="nucleotide sequence ID" value="NZ_JAATJF010000001.1"/>
</dbReference>
<dbReference type="NCBIfam" id="TIGR03534">
    <property type="entry name" value="RF_mod_PrmC"/>
    <property type="match status" value="1"/>
</dbReference>
<dbReference type="NCBIfam" id="TIGR00536">
    <property type="entry name" value="hemK_fam"/>
    <property type="match status" value="1"/>
</dbReference>
<dbReference type="GO" id="GO:0003676">
    <property type="term" value="F:nucleic acid binding"/>
    <property type="evidence" value="ECO:0007669"/>
    <property type="project" value="InterPro"/>
</dbReference>
<dbReference type="GO" id="GO:0032259">
    <property type="term" value="P:methylation"/>
    <property type="evidence" value="ECO:0007669"/>
    <property type="project" value="UniProtKB-KW"/>
</dbReference>
<keyword evidence="9" id="KW-1185">Reference proteome</keyword>
<protein>
    <recommendedName>
        <fullName evidence="1">peptide chain release factor N(5)-glutamine methyltransferase</fullName>
        <ecNumber evidence="1">2.1.1.297</ecNumber>
    </recommendedName>
</protein>
<dbReference type="InterPro" id="IPR002052">
    <property type="entry name" value="DNA_methylase_N6_adenine_CS"/>
</dbReference>
<dbReference type="AlphaFoldDB" id="A0A2G0CJS5"/>
<dbReference type="Pfam" id="PF17827">
    <property type="entry name" value="PrmC_N"/>
    <property type="match status" value="1"/>
</dbReference>
<accession>A0A2G0CJS5</accession>
<dbReference type="InterPro" id="IPR029063">
    <property type="entry name" value="SAM-dependent_MTases_sf"/>
</dbReference>
<gene>
    <name evidence="8" type="primary">prmC</name>
    <name evidence="8" type="ORF">CGL56_04070</name>
</gene>
<sequence length="285" mass="32255">MRTDDLTKHITRELRPLLGRGESASVSRLVMEDLFGYRQGNRPRKLTQEEQILAWTTLNRLKAGEPVQYVTGIADFFGLQLKVNPSVLIPRPETEELVEWILEDHNQHTVRSVIDIGTGSGCIPLALQARRPAWTCRGVDLSEAALEVARENARRLDLPVTFHQGDVLEESMAEGRYDVIVSNPPYIPPSERSKMDASTLEHEPEMALFVPEEDPLLFYRRLAGQGHHGLKAGGQLYCETNEFNSEEVLKLFLDAGYADVVRRKDLQNKWRMVRATLPEGEATQP</sequence>
<dbReference type="PANTHER" id="PTHR18895:SF74">
    <property type="entry name" value="MTRF1L RELEASE FACTOR GLUTAMINE METHYLTRANSFERASE"/>
    <property type="match status" value="1"/>
</dbReference>
<dbReference type="SUPFAM" id="SSF53335">
    <property type="entry name" value="S-adenosyl-L-methionine-dependent methyltransferases"/>
    <property type="match status" value="1"/>
</dbReference>
<evidence type="ECO:0000259" key="7">
    <source>
        <dbReference type="Pfam" id="PF17827"/>
    </source>
</evidence>
<dbReference type="Pfam" id="PF05175">
    <property type="entry name" value="MTS"/>
    <property type="match status" value="1"/>
</dbReference>
<dbReference type="InterPro" id="IPR007848">
    <property type="entry name" value="Small_mtfrase_dom"/>
</dbReference>
<keyword evidence="2 8" id="KW-0489">Methyltransferase</keyword>
<keyword evidence="3 8" id="KW-0808">Transferase</keyword>
<evidence type="ECO:0000313" key="9">
    <source>
        <dbReference type="Proteomes" id="UP000226437"/>
    </source>
</evidence>
<dbReference type="Gene3D" id="3.40.50.150">
    <property type="entry name" value="Vaccinia Virus protein VP39"/>
    <property type="match status" value="1"/>
</dbReference>
<evidence type="ECO:0000256" key="5">
    <source>
        <dbReference type="ARBA" id="ARBA00048391"/>
    </source>
</evidence>
<reference evidence="8 9" key="1">
    <citation type="submission" date="2017-10" db="EMBL/GenBank/DDBJ databases">
        <title>The draft genome sequence of Lewinella marina KCTC 32374.</title>
        <authorList>
            <person name="Wang K."/>
        </authorList>
    </citation>
    <scope>NUCLEOTIDE SEQUENCE [LARGE SCALE GENOMIC DNA]</scope>
    <source>
        <strain evidence="8 9">MKG-38</strain>
    </source>
</reference>
<dbReference type="OrthoDB" id="9800643at2"/>
<evidence type="ECO:0000256" key="1">
    <source>
        <dbReference type="ARBA" id="ARBA00012771"/>
    </source>
</evidence>
<dbReference type="PROSITE" id="PS00092">
    <property type="entry name" value="N6_MTASE"/>
    <property type="match status" value="1"/>
</dbReference>
<feature type="domain" description="Release factor glutamine methyltransferase N-terminal" evidence="7">
    <location>
        <begin position="20"/>
        <end position="72"/>
    </location>
</feature>
<dbReference type="CDD" id="cd02440">
    <property type="entry name" value="AdoMet_MTases"/>
    <property type="match status" value="1"/>
</dbReference>
<evidence type="ECO:0000256" key="2">
    <source>
        <dbReference type="ARBA" id="ARBA00022603"/>
    </source>
</evidence>
<dbReference type="InterPro" id="IPR040758">
    <property type="entry name" value="PrmC_N"/>
</dbReference>
<name>A0A2G0CJS5_9BACT</name>